<gene>
    <name evidence="8" type="primary">bamA</name>
    <name evidence="11" type="ORF">A1D18_00345</name>
</gene>
<dbReference type="AlphaFoldDB" id="A0A1J8PGC1"/>
<keyword evidence="2 8" id="KW-1134">Transmembrane beta strand</keyword>
<dbReference type="InterPro" id="IPR023707">
    <property type="entry name" value="OM_assembly_BamA"/>
</dbReference>
<dbReference type="GO" id="GO:0051205">
    <property type="term" value="P:protein insertion into membrane"/>
    <property type="evidence" value="ECO:0007669"/>
    <property type="project" value="UniProtKB-UniRule"/>
</dbReference>
<feature type="domain" description="POTRA" evidence="10">
    <location>
        <begin position="269"/>
        <end position="348"/>
    </location>
</feature>
<evidence type="ECO:0000256" key="1">
    <source>
        <dbReference type="ARBA" id="ARBA00004370"/>
    </source>
</evidence>
<evidence type="ECO:0000256" key="8">
    <source>
        <dbReference type="HAMAP-Rule" id="MF_01430"/>
    </source>
</evidence>
<dbReference type="InterPro" id="IPR000184">
    <property type="entry name" value="Bac_surfAg_D15"/>
</dbReference>
<dbReference type="Proteomes" id="UP000183924">
    <property type="component" value="Unassembled WGS sequence"/>
</dbReference>
<proteinExistence type="inferred from homology"/>
<dbReference type="Gene3D" id="3.10.20.310">
    <property type="entry name" value="membrane protein fhac"/>
    <property type="match status" value="5"/>
</dbReference>
<keyword evidence="12" id="KW-1185">Reference proteome</keyword>
<dbReference type="InterPro" id="IPR034746">
    <property type="entry name" value="POTRA"/>
</dbReference>
<feature type="domain" description="POTRA" evidence="10">
    <location>
        <begin position="27"/>
        <end position="94"/>
    </location>
</feature>
<feature type="domain" description="POTRA" evidence="10">
    <location>
        <begin position="95"/>
        <end position="175"/>
    </location>
</feature>
<keyword evidence="6 8" id="KW-0472">Membrane</keyword>
<evidence type="ECO:0000256" key="6">
    <source>
        <dbReference type="ARBA" id="ARBA00023136"/>
    </source>
</evidence>
<dbReference type="RefSeq" id="WP_071661841.1">
    <property type="nucleotide sequence ID" value="NZ_LUKY01000024.1"/>
</dbReference>
<organism evidence="11 12">
    <name type="scientific">Candidatus Rickettsiella isopodorum</name>
    <dbReference type="NCBI Taxonomy" id="1225476"/>
    <lineage>
        <taxon>Bacteria</taxon>
        <taxon>Pseudomonadati</taxon>
        <taxon>Pseudomonadota</taxon>
        <taxon>Gammaproteobacteria</taxon>
        <taxon>Legionellales</taxon>
        <taxon>Coxiellaceae</taxon>
        <taxon>Rickettsiella</taxon>
    </lineage>
</organism>
<dbReference type="Pfam" id="PF01103">
    <property type="entry name" value="Omp85"/>
    <property type="match status" value="1"/>
</dbReference>
<evidence type="ECO:0000256" key="7">
    <source>
        <dbReference type="ARBA" id="ARBA00023237"/>
    </source>
</evidence>
<evidence type="ECO:0000256" key="3">
    <source>
        <dbReference type="ARBA" id="ARBA00022692"/>
    </source>
</evidence>
<dbReference type="HAMAP" id="MF_01430">
    <property type="entry name" value="OM_assembly_BamA"/>
    <property type="match status" value="1"/>
</dbReference>
<dbReference type="STRING" id="1225476.A1D18_00345"/>
<sequence>MLRLLLRVFLIGSLSILVFPALPVQAFPINRIEIEGLQGISRDTVLSYLPVRTGQSFQSYQSSAVINALYATGFFSNVTLEEQGNSLIIKVVERPTISEVDITGNKEIPKDKLKQIVKKIGLVRGRLFDKATLDRFIAQLRSQYDNIGKYSARVTPLVTPQSNNRVSVRILISEGLTVEIADIDIVGNHVFSERTLRSALPLGTHHFWSFFTNSDQYSQARLSATLDALQSYYMDRGYLKFKIDSTQVTLTPDRKQVYLIIHVTEGPIYKLSGYQLTGNVIISQTKLQKLLASLQSGKIFSREKIVAAEQGIKKALGDFGYIFATVNTVPQVDEKNKTVFLTFYVDPGNRVYVRHINISGNLKTQDLVFRRLLRQQEASVISESDMKASLRQLNLSGFLEGEPQLIPIPIAGYTDQVDLDINLNEAHAAQALFSLGYGTNGPVVGASLNQNNVFGTGNQLGLNFNNTRAATVYSISYNNPYYTLDGIQRGYDLFYQRSTPSDLNTTTYNTNTYGGDLHYSIPFDERGDNLLIQGGLQRLQLNLPPTNQQSLEVQKFVTEHGVQFNQFLFTLGWLRNSLDRMVFPNSGIYQTANAQLALPVGGQPLYYYKANYSAVGYLPFKHNFILQSRLSLGYGNGFASTRGLPFFSNYYAGGIGTDGQVRGYEISSLGPRDTNGYPLGGNVMTVGSLALIIPNPISDKLRTSVFIDAGNTYSTLGVTHSNPPPSNARGGTASGPLRYSTGVDVDWRVPVFNVTLSFSIAKAINPRPGDQTQVFQFNIGTGF</sequence>
<dbReference type="OrthoDB" id="9803054at2"/>
<keyword evidence="3 8" id="KW-0812">Transmembrane</keyword>
<comment type="subunit">
    <text evidence="8">Part of the Bam complex.</text>
</comment>
<dbReference type="GO" id="GO:0043165">
    <property type="term" value="P:Gram-negative-bacterium-type cell outer membrane assembly"/>
    <property type="evidence" value="ECO:0007669"/>
    <property type="project" value="UniProtKB-UniRule"/>
</dbReference>
<name>A0A1J8PGC1_9COXI</name>
<comment type="similarity">
    <text evidence="8">Belongs to the BamA family.</text>
</comment>
<dbReference type="PROSITE" id="PS51779">
    <property type="entry name" value="POTRA"/>
    <property type="match status" value="4"/>
</dbReference>
<keyword evidence="7 8" id="KW-0998">Cell outer membrane</keyword>
<evidence type="ECO:0000256" key="5">
    <source>
        <dbReference type="ARBA" id="ARBA00022737"/>
    </source>
</evidence>
<accession>A0A1J8PGC1</accession>
<evidence type="ECO:0000256" key="2">
    <source>
        <dbReference type="ARBA" id="ARBA00022452"/>
    </source>
</evidence>
<comment type="caution">
    <text evidence="11">The sequence shown here is derived from an EMBL/GenBank/DDBJ whole genome shotgun (WGS) entry which is preliminary data.</text>
</comment>
<dbReference type="Gene3D" id="2.40.160.50">
    <property type="entry name" value="membrane protein fhac: a member of the omp85/tpsb transporter family"/>
    <property type="match status" value="1"/>
</dbReference>
<dbReference type="InterPro" id="IPR010827">
    <property type="entry name" value="BamA/TamA_POTRA"/>
</dbReference>
<evidence type="ECO:0000256" key="4">
    <source>
        <dbReference type="ARBA" id="ARBA00022729"/>
    </source>
</evidence>
<evidence type="ECO:0000259" key="10">
    <source>
        <dbReference type="PROSITE" id="PS51779"/>
    </source>
</evidence>
<feature type="domain" description="POTRA" evidence="10">
    <location>
        <begin position="178"/>
        <end position="266"/>
    </location>
</feature>
<dbReference type="PANTHER" id="PTHR12815">
    <property type="entry name" value="SORTING AND ASSEMBLY MACHINERY SAMM50 PROTEIN FAMILY MEMBER"/>
    <property type="match status" value="1"/>
</dbReference>
<comment type="function">
    <text evidence="8">Part of the outer membrane protein assembly complex, which is involved in assembly and insertion of beta-barrel proteins into the outer membrane.</text>
</comment>
<dbReference type="InterPro" id="IPR039910">
    <property type="entry name" value="D15-like"/>
</dbReference>
<dbReference type="GO" id="GO:1990063">
    <property type="term" value="C:Bam protein complex"/>
    <property type="evidence" value="ECO:0007669"/>
    <property type="project" value="TreeGrafter"/>
</dbReference>
<dbReference type="PANTHER" id="PTHR12815:SF23">
    <property type="entry name" value="OUTER MEMBRANE PROTEIN ASSEMBLY FACTOR BAMA"/>
    <property type="match status" value="1"/>
</dbReference>
<dbReference type="Pfam" id="PF07244">
    <property type="entry name" value="POTRA"/>
    <property type="match status" value="5"/>
</dbReference>
<dbReference type="EMBL" id="LUKY01000024">
    <property type="protein sequence ID" value="OIZ96415.1"/>
    <property type="molecule type" value="Genomic_DNA"/>
</dbReference>
<keyword evidence="5 8" id="KW-0677">Repeat</keyword>
<keyword evidence="4 8" id="KW-0732">Signal</keyword>
<evidence type="ECO:0000313" key="11">
    <source>
        <dbReference type="EMBL" id="OIZ96415.1"/>
    </source>
</evidence>
<dbReference type="NCBIfam" id="TIGR03303">
    <property type="entry name" value="OM_YaeT"/>
    <property type="match status" value="1"/>
</dbReference>
<reference evidence="11 12" key="1">
    <citation type="submission" date="2016-03" db="EMBL/GenBank/DDBJ databases">
        <title>Comparative genomics of Rickettsiella.</title>
        <authorList>
            <person name="Chandler C."/>
            <person name="Wang Y."/>
        </authorList>
    </citation>
    <scope>NUCLEOTIDE SEQUENCE [LARGE SCALE GENOMIC DNA]</scope>
    <source>
        <strain evidence="11 12">RCFS May 2013</strain>
    </source>
</reference>
<dbReference type="PIRSF" id="PIRSF006076">
    <property type="entry name" value="OM_assembly_OMP85"/>
    <property type="match status" value="1"/>
</dbReference>
<comment type="subcellular location">
    <subcellularLocation>
        <location evidence="8">Cell outer membrane</location>
    </subcellularLocation>
    <subcellularLocation>
        <location evidence="1">Membrane</location>
    </subcellularLocation>
</comment>
<protein>
    <recommendedName>
        <fullName evidence="8 9">Outer membrane protein assembly factor BamA</fullName>
    </recommendedName>
</protein>
<evidence type="ECO:0000256" key="9">
    <source>
        <dbReference type="NCBIfam" id="TIGR03303"/>
    </source>
</evidence>
<evidence type="ECO:0000313" key="12">
    <source>
        <dbReference type="Proteomes" id="UP000183924"/>
    </source>
</evidence>